<accession>A0ABW4DMK8</accession>
<keyword evidence="2" id="KW-1133">Transmembrane helix</keyword>
<evidence type="ECO:0000313" key="4">
    <source>
        <dbReference type="Proteomes" id="UP001597244"/>
    </source>
</evidence>
<feature type="transmembrane region" description="Helical" evidence="2">
    <location>
        <begin position="66"/>
        <end position="89"/>
    </location>
</feature>
<reference evidence="4" key="1">
    <citation type="journal article" date="2019" name="Int. J. Syst. Evol. Microbiol.">
        <title>The Global Catalogue of Microorganisms (GCM) 10K type strain sequencing project: providing services to taxonomists for standard genome sequencing and annotation.</title>
        <authorList>
            <consortium name="The Broad Institute Genomics Platform"/>
            <consortium name="The Broad Institute Genome Sequencing Center for Infectious Disease"/>
            <person name="Wu L."/>
            <person name="Ma J."/>
        </authorList>
    </citation>
    <scope>NUCLEOTIDE SEQUENCE [LARGE SCALE GENOMIC DNA]</scope>
    <source>
        <strain evidence="4">CCM 8951</strain>
    </source>
</reference>
<dbReference type="PANTHER" id="PTHR33219:SF14">
    <property type="entry name" value="PROTEIN COFACTOR ASSEMBLY OF COMPLEX C SUBUNIT B CCB3, CHLOROPLASTIC-RELATED"/>
    <property type="match status" value="1"/>
</dbReference>
<dbReference type="Proteomes" id="UP001597244">
    <property type="component" value="Unassembled WGS sequence"/>
</dbReference>
<dbReference type="RefSeq" id="WP_125578210.1">
    <property type="nucleotide sequence ID" value="NZ_JBHTOF010000027.1"/>
</dbReference>
<proteinExistence type="inferred from homology"/>
<feature type="transmembrane region" description="Helical" evidence="2">
    <location>
        <begin position="12"/>
        <end position="31"/>
    </location>
</feature>
<protein>
    <submittedName>
        <fullName evidence="3">YggT family protein</fullName>
    </submittedName>
</protein>
<evidence type="ECO:0000256" key="2">
    <source>
        <dbReference type="SAM" id="Phobius"/>
    </source>
</evidence>
<gene>
    <name evidence="3" type="ORF">ACFQ4L_03925</name>
</gene>
<comment type="caution">
    <text evidence="3">The sequence shown here is derived from an EMBL/GenBank/DDBJ whole genome shotgun (WGS) entry which is preliminary data.</text>
</comment>
<keyword evidence="4" id="KW-1185">Reference proteome</keyword>
<dbReference type="PANTHER" id="PTHR33219">
    <property type="entry name" value="YLMG HOMOLOG PROTEIN 2, CHLOROPLASTIC"/>
    <property type="match status" value="1"/>
</dbReference>
<keyword evidence="2" id="KW-0472">Membrane</keyword>
<name>A0ABW4DMK8_9LACO</name>
<sequence length="90" mass="10207">MTFLSGLYELLSYVLQAYNIAIVIYAIMSWVPRARFSRFGQIIARIVEPLFSVIDRIIPSFGGISFSPLIALGLVYLLQRLLSLIFFGVF</sequence>
<evidence type="ECO:0000313" key="3">
    <source>
        <dbReference type="EMBL" id="MFD1465237.1"/>
    </source>
</evidence>
<comment type="similarity">
    <text evidence="1">Belongs to the YggT family.</text>
</comment>
<dbReference type="Pfam" id="PF02325">
    <property type="entry name" value="CCB3_YggT"/>
    <property type="match status" value="1"/>
</dbReference>
<evidence type="ECO:0000256" key="1">
    <source>
        <dbReference type="ARBA" id="ARBA00010894"/>
    </source>
</evidence>
<organism evidence="3 4">
    <name type="scientific">Lapidilactobacillus mulanensis</name>
    <dbReference type="NCBI Taxonomy" id="2485999"/>
    <lineage>
        <taxon>Bacteria</taxon>
        <taxon>Bacillati</taxon>
        <taxon>Bacillota</taxon>
        <taxon>Bacilli</taxon>
        <taxon>Lactobacillales</taxon>
        <taxon>Lactobacillaceae</taxon>
        <taxon>Lapidilactobacillus</taxon>
    </lineage>
</organism>
<keyword evidence="2" id="KW-0812">Transmembrane</keyword>
<dbReference type="EMBL" id="JBHTOF010000027">
    <property type="protein sequence ID" value="MFD1465237.1"/>
    <property type="molecule type" value="Genomic_DNA"/>
</dbReference>
<dbReference type="InterPro" id="IPR003425">
    <property type="entry name" value="CCB3/YggT"/>
</dbReference>